<feature type="region of interest" description="Disordered" evidence="1">
    <location>
        <begin position="574"/>
        <end position="596"/>
    </location>
</feature>
<gene>
    <name evidence="3" type="ORF">K2173_020150</name>
</gene>
<feature type="compositionally biased region" description="Polar residues" evidence="1">
    <location>
        <begin position="574"/>
        <end position="595"/>
    </location>
</feature>
<protein>
    <recommendedName>
        <fullName evidence="2">DUF4378 domain-containing protein</fullName>
    </recommendedName>
</protein>
<feature type="domain" description="DUF4378" evidence="2">
    <location>
        <begin position="823"/>
        <end position="997"/>
    </location>
</feature>
<feature type="region of interest" description="Disordered" evidence="1">
    <location>
        <begin position="40"/>
        <end position="59"/>
    </location>
</feature>
<feature type="compositionally biased region" description="Polar residues" evidence="1">
    <location>
        <begin position="351"/>
        <end position="361"/>
    </location>
</feature>
<feature type="region of interest" description="Disordered" evidence="1">
    <location>
        <begin position="520"/>
        <end position="539"/>
    </location>
</feature>
<feature type="compositionally biased region" description="Basic residues" evidence="1">
    <location>
        <begin position="701"/>
        <end position="712"/>
    </location>
</feature>
<dbReference type="Proteomes" id="UP001159364">
    <property type="component" value="Linkage Group LG01"/>
</dbReference>
<evidence type="ECO:0000313" key="4">
    <source>
        <dbReference type="Proteomes" id="UP001159364"/>
    </source>
</evidence>
<sequence length="1017" mass="112480">MSAKFIYTLSDDKPDLQKQIGCMNGIFQLFDRRHFLNGGRRIGGPNRKSLPPGHNSSPVMELKREFQKSTEKNQKVVKEKRRTSTESTRSSSSSSSCSSSLSCLECSKQSQLEPPTVRQSIAQETHVLSSPTCKSNAPFQTSQESLDLRDVVKDSFYREARGLSVKTASRGSTGGQTLKYIDSPRPFEHFKPVDSKASGLKESFQVHHKLQVSSYKPNAAKHGSSTSSLRDARRFSCDGRESRDTFKSTIKLKELPRLSLDSRSGSMRGLKTEMKSNHTLHNSTRENQNSQQQEVGSYGKPCSVVAKLMGLENLPELASTKGNEIITDTENDPFSVSSRILDHNKQYLITGSPRNSQQESLSIRHKNAESDKKSASSLKFPIEPAPWKRIDESRRCPTPTLKTGVSLPKTPKSPFSVYGEMENMLAHLEFKKSGKDLRALKQILEAMQKTKEMLESRNEASSPLSHSSSNSSLNQHSKTTILQNLPNRCSNSASTNGMNSPKGSKSPIVIMKPTKFVEKASPPTAPMNATNNLSGPTKGVVKNPSANSLGERSSQAFKTSNKKNGARLIRLAQNSNDPQPNTRMSIKQGKGSASMNLRPHQKKLGLEKQLCPKMPASDLNRTRRQPIRQLIESPDRKSNRKTIDEGYSAICGNGRDLSFQGDSVSMQSESTVSLASLVDDEVSSIDRADKTSYAPNEKAQRTQKNHVARSHTKPVITSSEQPSPVSILDAALCLDELPSPIKKISTAFKAEDEAVNSAELQWNPVDVNHSSSIAKFTLNPLLDPIEAEDTNSISHHLKQTLFMLEENIPDEVTAFYASSNPVHRYISEIVLASGLLRDFESQFTTSLNPTGYPINHNLFLALEEASGRTRHSNGSSDKQSDSEPQVKIQRKLVFDFVNEILPQKLQVSRSPNCCLSSNIPAGQGQRGYQLLGELCSEIDGLQSANANYSLDDEEDSLANIIWADLKHESTHWTAFPDEIPGLVLDVERLIFKDLVNEVVVVDVRGRSTGHCRQLFSK</sequence>
<feature type="region of interest" description="Disordered" evidence="1">
    <location>
        <begin position="451"/>
        <end position="477"/>
    </location>
</feature>
<feature type="region of interest" description="Disordered" evidence="1">
    <location>
        <begin position="686"/>
        <end position="721"/>
    </location>
</feature>
<proteinExistence type="predicted"/>
<feature type="compositionally biased region" description="Low complexity" evidence="1">
    <location>
        <begin position="461"/>
        <end position="477"/>
    </location>
</feature>
<feature type="compositionally biased region" description="Basic and acidic residues" evidence="1">
    <location>
        <begin position="65"/>
        <end position="77"/>
    </location>
</feature>
<dbReference type="PANTHER" id="PTHR31680">
    <property type="entry name" value="LONGIFOLIA PROTEIN"/>
    <property type="match status" value="1"/>
</dbReference>
<feature type="region of interest" description="Disordered" evidence="1">
    <location>
        <begin position="216"/>
        <end position="236"/>
    </location>
</feature>
<feature type="region of interest" description="Disordered" evidence="1">
    <location>
        <begin position="65"/>
        <end position="100"/>
    </location>
</feature>
<feature type="region of interest" description="Disordered" evidence="1">
    <location>
        <begin position="276"/>
        <end position="297"/>
    </location>
</feature>
<reference evidence="3 4" key="1">
    <citation type="submission" date="2021-09" db="EMBL/GenBank/DDBJ databases">
        <title>Genomic insights and catalytic innovation underlie evolution of tropane alkaloids biosynthesis.</title>
        <authorList>
            <person name="Wang Y.-J."/>
            <person name="Tian T."/>
            <person name="Huang J.-P."/>
            <person name="Huang S.-X."/>
        </authorList>
    </citation>
    <scope>NUCLEOTIDE SEQUENCE [LARGE SCALE GENOMIC DNA]</scope>
    <source>
        <strain evidence="3">KIB-2018</strain>
        <tissue evidence="3">Leaf</tissue>
    </source>
</reference>
<dbReference type="InterPro" id="IPR025486">
    <property type="entry name" value="DUF4378"/>
</dbReference>
<evidence type="ECO:0000259" key="2">
    <source>
        <dbReference type="Pfam" id="PF14309"/>
    </source>
</evidence>
<evidence type="ECO:0000313" key="3">
    <source>
        <dbReference type="EMBL" id="KAJ8775146.1"/>
    </source>
</evidence>
<dbReference type="PANTHER" id="PTHR31680:SF15">
    <property type="entry name" value="PROTEIN LONGIFOLIA 2"/>
    <property type="match status" value="1"/>
</dbReference>
<dbReference type="InterPro" id="IPR033334">
    <property type="entry name" value="LNG1/2"/>
</dbReference>
<dbReference type="Pfam" id="PF14309">
    <property type="entry name" value="DUF4378"/>
    <property type="match status" value="1"/>
</dbReference>
<evidence type="ECO:0000256" key="1">
    <source>
        <dbReference type="SAM" id="MobiDB-lite"/>
    </source>
</evidence>
<keyword evidence="4" id="KW-1185">Reference proteome</keyword>
<feature type="compositionally biased region" description="Polar residues" evidence="1">
    <location>
        <begin position="277"/>
        <end position="295"/>
    </location>
</feature>
<feature type="region of interest" description="Disordered" evidence="1">
    <location>
        <begin position="351"/>
        <end position="377"/>
    </location>
</feature>
<dbReference type="EMBL" id="JAIWQS010000001">
    <property type="protein sequence ID" value="KAJ8775146.1"/>
    <property type="molecule type" value="Genomic_DNA"/>
</dbReference>
<dbReference type="GO" id="GO:0051513">
    <property type="term" value="P:regulation of monopolar cell growth"/>
    <property type="evidence" value="ECO:0007669"/>
    <property type="project" value="InterPro"/>
</dbReference>
<accession>A0AAV8U776</accession>
<comment type="caution">
    <text evidence="3">The sequence shown here is derived from an EMBL/GenBank/DDBJ whole genome shotgun (WGS) entry which is preliminary data.</text>
</comment>
<organism evidence="3 4">
    <name type="scientific">Erythroxylum novogranatense</name>
    <dbReference type="NCBI Taxonomy" id="1862640"/>
    <lineage>
        <taxon>Eukaryota</taxon>
        <taxon>Viridiplantae</taxon>
        <taxon>Streptophyta</taxon>
        <taxon>Embryophyta</taxon>
        <taxon>Tracheophyta</taxon>
        <taxon>Spermatophyta</taxon>
        <taxon>Magnoliopsida</taxon>
        <taxon>eudicotyledons</taxon>
        <taxon>Gunneridae</taxon>
        <taxon>Pentapetalae</taxon>
        <taxon>rosids</taxon>
        <taxon>fabids</taxon>
        <taxon>Malpighiales</taxon>
        <taxon>Erythroxylaceae</taxon>
        <taxon>Erythroxylum</taxon>
    </lineage>
</organism>
<dbReference type="AlphaFoldDB" id="A0AAV8U776"/>
<name>A0AAV8U776_9ROSI</name>
<feature type="compositionally biased region" description="Low complexity" evidence="1">
    <location>
        <begin position="85"/>
        <end position="100"/>
    </location>
</feature>